<dbReference type="InterPro" id="IPR003593">
    <property type="entry name" value="AAA+_ATPase"/>
</dbReference>
<feature type="domain" description="ABC transporter" evidence="8">
    <location>
        <begin position="921"/>
        <end position="1150"/>
    </location>
</feature>
<dbReference type="InterPro" id="IPR003439">
    <property type="entry name" value="ABC_transporter-like_ATP-bd"/>
</dbReference>
<dbReference type="SUPFAM" id="SSF90123">
    <property type="entry name" value="ABC transporter transmembrane region"/>
    <property type="match status" value="2"/>
</dbReference>
<evidence type="ECO:0000256" key="6">
    <source>
        <dbReference type="ARBA" id="ARBA00023136"/>
    </source>
</evidence>
<dbReference type="InterPro" id="IPR017871">
    <property type="entry name" value="ABC_transporter-like_CS"/>
</dbReference>
<feature type="domain" description="ABC transporter" evidence="8">
    <location>
        <begin position="339"/>
        <end position="565"/>
    </location>
</feature>
<protein>
    <submittedName>
        <fullName evidence="10">ATP-binding cassette subfamily C protein CydCD</fullName>
    </submittedName>
</protein>
<keyword evidence="11" id="KW-1185">Reference proteome</keyword>
<keyword evidence="4 10" id="KW-0067">ATP-binding</keyword>
<evidence type="ECO:0000259" key="8">
    <source>
        <dbReference type="PROSITE" id="PS50893"/>
    </source>
</evidence>
<reference evidence="10 11" key="1">
    <citation type="submission" date="2021-01" db="EMBL/GenBank/DDBJ databases">
        <title>Sequencing the genomes of 1000 actinobacteria strains.</title>
        <authorList>
            <person name="Klenk H.-P."/>
        </authorList>
    </citation>
    <scope>NUCLEOTIDE SEQUENCE [LARGE SCALE GENOMIC DNA]</scope>
    <source>
        <strain evidence="10 11">DSM 13057</strain>
    </source>
</reference>
<evidence type="ECO:0000256" key="4">
    <source>
        <dbReference type="ARBA" id="ARBA00022840"/>
    </source>
</evidence>
<accession>A0ABS2L5N5</accession>
<feature type="transmembrane region" description="Helical" evidence="7">
    <location>
        <begin position="627"/>
        <end position="645"/>
    </location>
</feature>
<evidence type="ECO:0000256" key="7">
    <source>
        <dbReference type="SAM" id="Phobius"/>
    </source>
</evidence>
<organism evidence="10 11">
    <name type="scientific">Subtercola frigoramans</name>
    <dbReference type="NCBI Taxonomy" id="120298"/>
    <lineage>
        <taxon>Bacteria</taxon>
        <taxon>Bacillati</taxon>
        <taxon>Actinomycetota</taxon>
        <taxon>Actinomycetes</taxon>
        <taxon>Micrococcales</taxon>
        <taxon>Microbacteriaceae</taxon>
        <taxon>Subtercola</taxon>
    </lineage>
</organism>
<dbReference type="RefSeq" id="WP_205109010.1">
    <property type="nucleotide sequence ID" value="NZ_BAAAHT010000013.1"/>
</dbReference>
<feature type="transmembrane region" description="Helical" evidence="7">
    <location>
        <begin position="821"/>
        <end position="844"/>
    </location>
</feature>
<dbReference type="PANTHER" id="PTHR24221">
    <property type="entry name" value="ATP-BINDING CASSETTE SUB-FAMILY B"/>
    <property type="match status" value="1"/>
</dbReference>
<feature type="transmembrane region" description="Helical" evidence="7">
    <location>
        <begin position="850"/>
        <end position="871"/>
    </location>
</feature>
<dbReference type="InterPro" id="IPR036640">
    <property type="entry name" value="ABC1_TM_sf"/>
</dbReference>
<feature type="transmembrane region" description="Helical" evidence="7">
    <location>
        <begin position="21"/>
        <end position="39"/>
    </location>
</feature>
<keyword evidence="5 7" id="KW-1133">Transmembrane helix</keyword>
<evidence type="ECO:0000256" key="3">
    <source>
        <dbReference type="ARBA" id="ARBA00022741"/>
    </source>
</evidence>
<dbReference type="PANTHER" id="PTHR24221:SF654">
    <property type="entry name" value="ATP-BINDING CASSETTE SUB-FAMILY B MEMBER 6"/>
    <property type="match status" value="1"/>
</dbReference>
<gene>
    <name evidence="10" type="ORF">JOE66_001978</name>
</gene>
<dbReference type="Gene3D" id="3.40.50.300">
    <property type="entry name" value="P-loop containing nucleotide triphosphate hydrolases"/>
    <property type="match status" value="2"/>
</dbReference>
<name>A0ABS2L5N5_9MICO</name>
<dbReference type="PROSITE" id="PS00211">
    <property type="entry name" value="ABC_TRANSPORTER_1"/>
    <property type="match status" value="2"/>
</dbReference>
<dbReference type="InterPro" id="IPR027417">
    <property type="entry name" value="P-loop_NTPase"/>
</dbReference>
<feature type="transmembrane region" description="Helical" evidence="7">
    <location>
        <begin position="155"/>
        <end position="174"/>
    </location>
</feature>
<dbReference type="NCBIfam" id="TIGR02868">
    <property type="entry name" value="CydC"/>
    <property type="match status" value="1"/>
</dbReference>
<dbReference type="CDD" id="cd18584">
    <property type="entry name" value="ABC_6TM_AarD_CydD"/>
    <property type="match status" value="1"/>
</dbReference>
<evidence type="ECO:0000313" key="11">
    <source>
        <dbReference type="Proteomes" id="UP000776164"/>
    </source>
</evidence>
<dbReference type="SMART" id="SM00382">
    <property type="entry name" value="AAA"/>
    <property type="match status" value="2"/>
</dbReference>
<dbReference type="InterPro" id="IPR014223">
    <property type="entry name" value="ABC_CydC/D"/>
</dbReference>
<keyword evidence="3" id="KW-0547">Nucleotide-binding</keyword>
<dbReference type="GO" id="GO:0005524">
    <property type="term" value="F:ATP binding"/>
    <property type="evidence" value="ECO:0007669"/>
    <property type="project" value="UniProtKB-KW"/>
</dbReference>
<dbReference type="Pfam" id="PF00664">
    <property type="entry name" value="ABC_membrane"/>
    <property type="match status" value="1"/>
</dbReference>
<feature type="transmembrane region" description="Helical" evidence="7">
    <location>
        <begin position="737"/>
        <end position="757"/>
    </location>
</feature>
<keyword evidence="2 7" id="KW-0812">Transmembrane</keyword>
<dbReference type="PROSITE" id="PS50929">
    <property type="entry name" value="ABC_TM1F"/>
    <property type="match status" value="2"/>
</dbReference>
<comment type="caution">
    <text evidence="10">The sequence shown here is derived from an EMBL/GenBank/DDBJ whole genome shotgun (WGS) entry which is preliminary data.</text>
</comment>
<dbReference type="Pfam" id="PF00005">
    <property type="entry name" value="ABC_tran"/>
    <property type="match status" value="2"/>
</dbReference>
<feature type="transmembrane region" description="Helical" evidence="7">
    <location>
        <begin position="235"/>
        <end position="255"/>
    </location>
</feature>
<proteinExistence type="predicted"/>
<feature type="domain" description="ABC transmembrane type-1" evidence="9">
    <location>
        <begin position="596"/>
        <end position="879"/>
    </location>
</feature>
<comment type="subcellular location">
    <subcellularLocation>
        <location evidence="1">Cell membrane</location>
        <topology evidence="1">Multi-pass membrane protein</topology>
    </subcellularLocation>
</comment>
<dbReference type="Proteomes" id="UP000776164">
    <property type="component" value="Unassembled WGS sequence"/>
</dbReference>
<dbReference type="SUPFAM" id="SSF52540">
    <property type="entry name" value="P-loop containing nucleoside triphosphate hydrolases"/>
    <property type="match status" value="2"/>
</dbReference>
<dbReference type="PROSITE" id="PS50893">
    <property type="entry name" value="ABC_TRANSPORTER_2"/>
    <property type="match status" value="2"/>
</dbReference>
<evidence type="ECO:0000256" key="5">
    <source>
        <dbReference type="ARBA" id="ARBA00022989"/>
    </source>
</evidence>
<evidence type="ECO:0000256" key="1">
    <source>
        <dbReference type="ARBA" id="ARBA00004651"/>
    </source>
</evidence>
<evidence type="ECO:0000313" key="10">
    <source>
        <dbReference type="EMBL" id="MBM7472344.1"/>
    </source>
</evidence>
<feature type="transmembrane region" description="Helical" evidence="7">
    <location>
        <begin position="711"/>
        <end position="731"/>
    </location>
</feature>
<dbReference type="Gene3D" id="1.20.1560.10">
    <property type="entry name" value="ABC transporter type 1, transmembrane domain"/>
    <property type="match status" value="2"/>
</dbReference>
<sequence>MTRTTERRSGPRLERADLRTVYLLGAVSAVKGLSLIVIAEAIAEGIPALTAGGETLRDAVLWGLGGALLRAGSSWASTVISSRAAVGVKEDLRQRLAVTALDDSSGVSGSTAVLATRGLDQLDEYYRSVLPALTNVAVIPLLLGARILFADWLSALIIVLTIPLVPVFMALIGMHTRDKVEEASTALGRLSDNLVELARGLPVLIGLGRVEEQTKTLRTISDDYRATTMQTLRTAFMSSLALELISTISVALVAVTIGIRLIGGSLTLEIGLLVLILAPECFAPFREVGAAFHAAQDGRAALARAREFVARPVPASILATGAEVTGAEVRGAVVRGAVVRVDHVTLHFAGRSEPTLNDFSAAFAHNRTTLVAGQTGSGKSSVLALLGGQLASNADGYELAGSVSGVDVRRIAWVSQHPQTVSDSVREELALYGGNTSPHLAVRVDAVLAELGLAGLADADPARLSPGELRRLALGRAVLRVDDGATLMLLDEPTAHLDAESALIVERMIERLTGTVTIVIATHEQGLAALASSVITLGETTRLREVEQATGPVERSQSGEIEPVPERESAVLAKTRTWGTVRSLWEFLSPSRGSFIFAVLLGTLSALFAVSLTAVSGWLIVRASQEPAIMYLLVAIIGVRFFGIGRSSLRYAERLCAHNSIFQAATELRIRLWQALGRNGITSRGLFRGSTAVDYLVGATDDVRDLSYRAVMPPLVAACVGLASLIAAALLYAPALWVLLVLFAVCLVLVPAVTMLVDKSFSQQQHILQSALLTRFVAMLGASRDLRTNAIDGQVRTSIARVDAELGVAARRGAWALGLGHALTVLGCCLAAMGMLVVCAPFVVSGGLPLELAAVFVLLPLALIESMAAVVDAVQLWPSLAAALAKVADFVGDDIPEAMDGRTVDLEAIGHETISSPVHSLEFSGVTAGWPGSAAPTFSDVSFRAVAGEWVMVEGPSGSGKSTLLAVALGFLQPRDGRVLLDGRASSNYSGSELRRHVTWCPQEGHLFDSTLRGNLLISRARGDAPSEPEMIEALERVGLGSFVGSLQNGLDTRVGSEGEQLSGGQRQRVAVARAFLAGGDIVLLDEPTAHLDADAAESLVTDLRIALSDKIVILVTHHCIEAQAGDVRVRLAASTATAGRAARMFEEPVAV</sequence>
<evidence type="ECO:0000256" key="2">
    <source>
        <dbReference type="ARBA" id="ARBA00022692"/>
    </source>
</evidence>
<dbReference type="InterPro" id="IPR039421">
    <property type="entry name" value="Type_1_exporter"/>
</dbReference>
<dbReference type="EMBL" id="JAFBBU010000001">
    <property type="protein sequence ID" value="MBM7472344.1"/>
    <property type="molecule type" value="Genomic_DNA"/>
</dbReference>
<keyword evidence="6 7" id="KW-0472">Membrane</keyword>
<evidence type="ECO:0000259" key="9">
    <source>
        <dbReference type="PROSITE" id="PS50929"/>
    </source>
</evidence>
<feature type="transmembrane region" description="Helical" evidence="7">
    <location>
        <begin position="595"/>
        <end position="621"/>
    </location>
</feature>
<feature type="domain" description="ABC transmembrane type-1" evidence="9">
    <location>
        <begin position="23"/>
        <end position="297"/>
    </location>
</feature>
<dbReference type="InterPro" id="IPR011527">
    <property type="entry name" value="ABC1_TM_dom"/>
</dbReference>